<sequence length="221" mass="24870">MAGINKLLLLGATGRTGREVLDLALSKGYRVNVLVRDRKKVHHKHVNLLVFEGDTRIPKDLHPSMDGCQAVISCLNISRTSDFPWAPLRTPENFLSLTMKNLIGACHDKDVKRLVFTSAWGVGESVNTLPAWFSWLIDNSNIAPAYLEHERQESMVRNSGLDWTIVRPVGLVNSKKRKPVKVILNNHERPSLTISRKDTAGFLLDSLENRKLIHHIPLICS</sequence>
<organism evidence="2 3">
    <name type="scientific">Shivajiella indica</name>
    <dbReference type="NCBI Taxonomy" id="872115"/>
    <lineage>
        <taxon>Bacteria</taxon>
        <taxon>Pseudomonadati</taxon>
        <taxon>Bacteroidota</taxon>
        <taxon>Cytophagia</taxon>
        <taxon>Cytophagales</taxon>
        <taxon>Cyclobacteriaceae</taxon>
        <taxon>Shivajiella</taxon>
    </lineage>
</organism>
<dbReference type="InterPro" id="IPR016040">
    <property type="entry name" value="NAD(P)-bd_dom"/>
</dbReference>
<evidence type="ECO:0000313" key="3">
    <source>
        <dbReference type="Proteomes" id="UP001597414"/>
    </source>
</evidence>
<protein>
    <submittedName>
        <fullName evidence="2">NAD(P)-dependent oxidoreductase</fullName>
    </submittedName>
</protein>
<gene>
    <name evidence="2" type="ORF">ACFSKV_04600</name>
</gene>
<comment type="caution">
    <text evidence="2">The sequence shown here is derived from an EMBL/GenBank/DDBJ whole genome shotgun (WGS) entry which is preliminary data.</text>
</comment>
<keyword evidence="3" id="KW-1185">Reference proteome</keyword>
<evidence type="ECO:0000313" key="2">
    <source>
        <dbReference type="EMBL" id="MFD2200834.1"/>
    </source>
</evidence>
<evidence type="ECO:0000259" key="1">
    <source>
        <dbReference type="Pfam" id="PF13460"/>
    </source>
</evidence>
<dbReference type="Proteomes" id="UP001597414">
    <property type="component" value="Unassembled WGS sequence"/>
</dbReference>
<proteinExistence type="predicted"/>
<dbReference type="SUPFAM" id="SSF51735">
    <property type="entry name" value="NAD(P)-binding Rossmann-fold domains"/>
    <property type="match status" value="1"/>
</dbReference>
<accession>A0ABW5B6D6</accession>
<feature type="domain" description="NAD(P)-binding" evidence="1">
    <location>
        <begin position="11"/>
        <end position="209"/>
    </location>
</feature>
<dbReference type="InterPro" id="IPR036291">
    <property type="entry name" value="NAD(P)-bd_dom_sf"/>
</dbReference>
<dbReference type="PANTHER" id="PTHR15020:SF50">
    <property type="entry name" value="UPF0659 PROTEIN YMR090W"/>
    <property type="match status" value="1"/>
</dbReference>
<dbReference type="RefSeq" id="WP_380800704.1">
    <property type="nucleotide sequence ID" value="NZ_JBHUIV010000010.1"/>
</dbReference>
<dbReference type="Pfam" id="PF13460">
    <property type="entry name" value="NAD_binding_10"/>
    <property type="match status" value="1"/>
</dbReference>
<dbReference type="Gene3D" id="3.40.50.720">
    <property type="entry name" value="NAD(P)-binding Rossmann-like Domain"/>
    <property type="match status" value="1"/>
</dbReference>
<dbReference type="PANTHER" id="PTHR15020">
    <property type="entry name" value="FLAVIN REDUCTASE-RELATED"/>
    <property type="match status" value="1"/>
</dbReference>
<reference evidence="3" key="1">
    <citation type="journal article" date="2019" name="Int. J. Syst. Evol. Microbiol.">
        <title>The Global Catalogue of Microorganisms (GCM) 10K type strain sequencing project: providing services to taxonomists for standard genome sequencing and annotation.</title>
        <authorList>
            <consortium name="The Broad Institute Genomics Platform"/>
            <consortium name="The Broad Institute Genome Sequencing Center for Infectious Disease"/>
            <person name="Wu L."/>
            <person name="Ma J."/>
        </authorList>
    </citation>
    <scope>NUCLEOTIDE SEQUENCE [LARGE SCALE GENOMIC DNA]</scope>
    <source>
        <strain evidence="3">KCTC 19812</strain>
    </source>
</reference>
<dbReference type="EMBL" id="JBHUIV010000010">
    <property type="protein sequence ID" value="MFD2200834.1"/>
    <property type="molecule type" value="Genomic_DNA"/>
</dbReference>
<name>A0ABW5B6D6_9BACT</name>